<sequence length="149" mass="17424">MCNFFLICFRMSNINRYCKLIREKKPSRDMNFIYDSSDMTKHEEDGESGQVYHGKQDFLQKEARLHQYPVYASSNDLSLPTLTAKKLKDTKMSQQYKNYVISQSQQEDVLHSLSDGRNDTLFVDKGYVDFNNQTYIGTNSKQLVNYSTI</sequence>
<dbReference type="GeneID" id="136090649"/>
<keyword evidence="1" id="KW-1185">Reference proteome</keyword>
<dbReference type="RefSeq" id="XP_065673548.1">
    <property type="nucleotide sequence ID" value="XM_065817476.1"/>
</dbReference>
<evidence type="ECO:0000313" key="1">
    <source>
        <dbReference type="Proteomes" id="UP001652625"/>
    </source>
</evidence>
<name>A0ABM4DGI3_HYDVU</name>
<reference evidence="2" key="1">
    <citation type="submission" date="2025-08" db="UniProtKB">
        <authorList>
            <consortium name="RefSeq"/>
        </authorList>
    </citation>
    <scope>IDENTIFICATION</scope>
</reference>
<organism evidence="1 2">
    <name type="scientific">Hydra vulgaris</name>
    <name type="common">Hydra</name>
    <name type="synonym">Hydra attenuata</name>
    <dbReference type="NCBI Taxonomy" id="6087"/>
    <lineage>
        <taxon>Eukaryota</taxon>
        <taxon>Metazoa</taxon>
        <taxon>Cnidaria</taxon>
        <taxon>Hydrozoa</taxon>
        <taxon>Hydroidolina</taxon>
        <taxon>Anthoathecata</taxon>
        <taxon>Aplanulata</taxon>
        <taxon>Hydridae</taxon>
        <taxon>Hydra</taxon>
    </lineage>
</organism>
<evidence type="ECO:0000313" key="2">
    <source>
        <dbReference type="RefSeq" id="XP_065673548.1"/>
    </source>
</evidence>
<protein>
    <submittedName>
        <fullName evidence="2">Uncharacterized protein LOC136090649</fullName>
    </submittedName>
</protein>
<accession>A0ABM4DGI3</accession>
<dbReference type="Proteomes" id="UP001652625">
    <property type="component" value="Chromosome 14"/>
</dbReference>
<gene>
    <name evidence="2" type="primary">LOC136090649</name>
</gene>
<proteinExistence type="predicted"/>